<dbReference type="AlphaFoldDB" id="A0A7C9N3S2"/>
<dbReference type="GO" id="GO:0016878">
    <property type="term" value="F:acid-thiol ligase activity"/>
    <property type="evidence" value="ECO:0007669"/>
    <property type="project" value="TreeGrafter"/>
</dbReference>
<proteinExistence type="predicted"/>
<dbReference type="PANTHER" id="PTHR43352:SF1">
    <property type="entry name" value="ANTHRANILATE--COA LIGASE"/>
    <property type="match status" value="1"/>
</dbReference>
<evidence type="ECO:0000259" key="2">
    <source>
        <dbReference type="Pfam" id="PF13193"/>
    </source>
</evidence>
<reference evidence="3 4" key="1">
    <citation type="submission" date="2020-01" db="EMBL/GenBank/DDBJ databases">
        <title>Genome sequence of Desulfovibrio aerotolerans DSM 16695(T).</title>
        <authorList>
            <person name="Karnachuk O."/>
            <person name="Avakyan M."/>
            <person name="Mardanov A."/>
            <person name="Kadnikov V."/>
            <person name="Ravin N."/>
        </authorList>
    </citation>
    <scope>NUCLEOTIDE SEQUENCE [LARGE SCALE GENOMIC DNA]</scope>
    <source>
        <strain evidence="3 4">DSM 16695</strain>
    </source>
</reference>
<dbReference type="InterPro" id="IPR025110">
    <property type="entry name" value="AMP-bd_C"/>
</dbReference>
<dbReference type="InterPro" id="IPR042099">
    <property type="entry name" value="ANL_N_sf"/>
</dbReference>
<name>A0A7C9N3S2_9BACT</name>
<dbReference type="EMBL" id="WVUD01000043">
    <property type="protein sequence ID" value="MYL84811.1"/>
    <property type="molecule type" value="Genomic_DNA"/>
</dbReference>
<protein>
    <submittedName>
        <fullName evidence="3">4-coumarate--CoA ligase</fullName>
    </submittedName>
</protein>
<evidence type="ECO:0000256" key="1">
    <source>
        <dbReference type="ARBA" id="ARBA00022598"/>
    </source>
</evidence>
<organism evidence="3 4">
    <name type="scientific">Solidesulfovibrio aerotolerans</name>
    <dbReference type="NCBI Taxonomy" id="295255"/>
    <lineage>
        <taxon>Bacteria</taxon>
        <taxon>Pseudomonadati</taxon>
        <taxon>Thermodesulfobacteriota</taxon>
        <taxon>Desulfovibrionia</taxon>
        <taxon>Desulfovibrionales</taxon>
        <taxon>Desulfovibrionaceae</taxon>
        <taxon>Solidesulfovibrio</taxon>
    </lineage>
</organism>
<dbReference type="Gene3D" id="3.40.50.12780">
    <property type="entry name" value="N-terminal domain of ligase-like"/>
    <property type="match status" value="1"/>
</dbReference>
<evidence type="ECO:0000313" key="4">
    <source>
        <dbReference type="Proteomes" id="UP000482487"/>
    </source>
</evidence>
<accession>A0A7C9N3S2</accession>
<dbReference type="Pfam" id="PF13193">
    <property type="entry name" value="AMP-binding_C"/>
    <property type="match status" value="1"/>
</dbReference>
<gene>
    <name evidence="3" type="ORF">GTA51_16985</name>
</gene>
<dbReference type="InterPro" id="IPR045851">
    <property type="entry name" value="AMP-bd_C_sf"/>
</dbReference>
<dbReference type="SUPFAM" id="SSF56801">
    <property type="entry name" value="Acetyl-CoA synthetase-like"/>
    <property type="match status" value="1"/>
</dbReference>
<dbReference type="GO" id="GO:0044550">
    <property type="term" value="P:secondary metabolite biosynthetic process"/>
    <property type="evidence" value="ECO:0007669"/>
    <property type="project" value="TreeGrafter"/>
</dbReference>
<dbReference type="Gene3D" id="3.30.300.30">
    <property type="match status" value="1"/>
</dbReference>
<keyword evidence="4" id="KW-1185">Reference proteome</keyword>
<dbReference type="RefSeq" id="WP_160963177.1">
    <property type="nucleotide sequence ID" value="NZ_WVUD01000043.1"/>
</dbReference>
<sequence length="381" mass="42687">MIPTRRGILRMLMSLARTLEQHAFNTEPERLAARAVALFGLEELPTINASCESKPLANQLDILASDIQDRWPGESLVFRTSGSTGVPKDCVQSLTLLVQEARFLVGLFRDSRRIVGLVPAHHIYGFLFSVLLPELLDVPVTDLDALSLGSLSNLLQPRDVVISFPLLWKKMGELSIIYPSGVTGVTSTGPCPENVIIKALESGLNHMTEIHGSTETGGLGYRLDHTQPYCLMNHWIRCNEFGLRRLLPSGEAPVPFDFPDMLAWEGVRFYRPVGRKDKAIQVAGVNVFPQHVRRVLLEHPLVTDAVVRPMRPEEGDRLKAFIVPVNAAPSSDVVIQILREYLKNRLTPPEIPRIFTFGEKIPQNDFGKNTDWFFTTTHRIE</sequence>
<feature type="domain" description="AMP-binding enzyme C-terminal" evidence="2">
    <location>
        <begin position="295"/>
        <end position="368"/>
    </location>
</feature>
<comment type="caution">
    <text evidence="3">The sequence shown here is derived from an EMBL/GenBank/DDBJ whole genome shotgun (WGS) entry which is preliminary data.</text>
</comment>
<keyword evidence="1 3" id="KW-0436">Ligase</keyword>
<evidence type="ECO:0000313" key="3">
    <source>
        <dbReference type="EMBL" id="MYL84811.1"/>
    </source>
</evidence>
<dbReference type="OrthoDB" id="9787658at2"/>
<dbReference type="PANTHER" id="PTHR43352">
    <property type="entry name" value="ACETYL-COA SYNTHETASE"/>
    <property type="match status" value="1"/>
</dbReference>
<dbReference type="Proteomes" id="UP000482487">
    <property type="component" value="Unassembled WGS sequence"/>
</dbReference>